<comment type="caution">
    <text evidence="7">The sequence shown here is derived from an EMBL/GenBank/DDBJ whole genome shotgun (WGS) entry which is preliminary data.</text>
</comment>
<dbReference type="Proteomes" id="UP001595443">
    <property type="component" value="Unassembled WGS sequence"/>
</dbReference>
<evidence type="ECO:0000313" key="7">
    <source>
        <dbReference type="EMBL" id="MFC2968395.1"/>
    </source>
</evidence>
<reference evidence="8" key="1">
    <citation type="journal article" date="2019" name="Int. J. Syst. Evol. Microbiol.">
        <title>The Global Catalogue of Microorganisms (GCM) 10K type strain sequencing project: providing services to taxonomists for standard genome sequencing and annotation.</title>
        <authorList>
            <consortium name="The Broad Institute Genomics Platform"/>
            <consortium name="The Broad Institute Genome Sequencing Center for Infectious Disease"/>
            <person name="Wu L."/>
            <person name="Ma J."/>
        </authorList>
    </citation>
    <scope>NUCLEOTIDE SEQUENCE [LARGE SCALE GENOMIC DNA]</scope>
    <source>
        <strain evidence="8">KCTC 62192</strain>
    </source>
</reference>
<feature type="transmembrane region" description="Helical" evidence="5">
    <location>
        <begin position="154"/>
        <end position="174"/>
    </location>
</feature>
<gene>
    <name evidence="7" type="ORF">ACFOES_09845</name>
</gene>
<organism evidence="7 8">
    <name type="scientific">Acidimangrovimonas pyrenivorans</name>
    <dbReference type="NCBI Taxonomy" id="2030798"/>
    <lineage>
        <taxon>Bacteria</taxon>
        <taxon>Pseudomonadati</taxon>
        <taxon>Pseudomonadota</taxon>
        <taxon>Alphaproteobacteria</taxon>
        <taxon>Rhodobacterales</taxon>
        <taxon>Paracoccaceae</taxon>
        <taxon>Acidimangrovimonas</taxon>
    </lineage>
</organism>
<evidence type="ECO:0000313" key="8">
    <source>
        <dbReference type="Proteomes" id="UP001595443"/>
    </source>
</evidence>
<evidence type="ECO:0000256" key="1">
    <source>
        <dbReference type="ARBA" id="ARBA00004141"/>
    </source>
</evidence>
<feature type="transmembrane region" description="Helical" evidence="5">
    <location>
        <begin position="35"/>
        <end position="53"/>
    </location>
</feature>
<comment type="subcellular location">
    <subcellularLocation>
        <location evidence="1">Membrane</location>
        <topology evidence="1">Multi-pass membrane protein</topology>
    </subcellularLocation>
</comment>
<evidence type="ECO:0000256" key="3">
    <source>
        <dbReference type="ARBA" id="ARBA00022989"/>
    </source>
</evidence>
<name>A0ABV7AHP7_9RHOB</name>
<keyword evidence="2 5" id="KW-0812">Transmembrane</keyword>
<keyword evidence="3 5" id="KW-1133">Transmembrane helix</keyword>
<dbReference type="InterPro" id="IPR009915">
    <property type="entry name" value="NnrU_dom"/>
</dbReference>
<accession>A0ABV7AHP7</accession>
<evidence type="ECO:0000259" key="6">
    <source>
        <dbReference type="Pfam" id="PF07298"/>
    </source>
</evidence>
<keyword evidence="8" id="KW-1185">Reference proteome</keyword>
<feature type="transmembrane region" description="Helical" evidence="5">
    <location>
        <begin position="73"/>
        <end position="91"/>
    </location>
</feature>
<evidence type="ECO:0000256" key="2">
    <source>
        <dbReference type="ARBA" id="ARBA00022692"/>
    </source>
</evidence>
<evidence type="ECO:0000256" key="5">
    <source>
        <dbReference type="SAM" id="Phobius"/>
    </source>
</evidence>
<protein>
    <submittedName>
        <fullName evidence="7">NnrU family protein</fullName>
    </submittedName>
</protein>
<evidence type="ECO:0000256" key="4">
    <source>
        <dbReference type="ARBA" id="ARBA00023136"/>
    </source>
</evidence>
<feature type="domain" description="NnrU" evidence="6">
    <location>
        <begin position="3"/>
        <end position="177"/>
    </location>
</feature>
<proteinExistence type="predicted"/>
<sequence>MTLLILGVALWWVAHLFKRLAPGPRAALGDAGKGLAGLVLLAALVLMVIGYRALPNMPNMVAMPGNGHANNTLMLIALIVFGAGMSKGWLWTKIRHPMLWGVVLWSVAHLLVRNDLPSLILFGGMGLWALVEMALINGAGPWQRPASGGIKRDGALAAIALVMYGLIAFVHIWLGYSPFLGNYG</sequence>
<dbReference type="EMBL" id="JBHRSK010000006">
    <property type="protein sequence ID" value="MFC2968395.1"/>
    <property type="molecule type" value="Genomic_DNA"/>
</dbReference>
<feature type="transmembrane region" description="Helical" evidence="5">
    <location>
        <begin position="119"/>
        <end position="142"/>
    </location>
</feature>
<dbReference type="Pfam" id="PF07298">
    <property type="entry name" value="NnrU"/>
    <property type="match status" value="1"/>
</dbReference>
<dbReference type="RefSeq" id="WP_377833096.1">
    <property type="nucleotide sequence ID" value="NZ_JBHRSK010000006.1"/>
</dbReference>
<keyword evidence="4 5" id="KW-0472">Membrane</keyword>